<reference evidence="3 4" key="1">
    <citation type="submission" date="2014-06" db="EMBL/GenBank/DDBJ databases">
        <title>Draft genome sequence of an extremely salt tolerant bacteria Halomonas salina/CIFRI 1.</title>
        <authorList>
            <person name="Behera B.D."/>
            <person name="Meena D.K."/>
            <person name="Das P."/>
            <person name="Maharana J."/>
            <person name="Paria P."/>
            <person name="Sharma A.P."/>
            <person name="Shamsudheen K.V."/>
            <person name="Rijit J."/>
            <person name="Dixit V."/>
            <person name="Verma A."/>
            <person name="Scaria V."/>
            <person name="Sivasubbu S."/>
        </authorList>
    </citation>
    <scope>NUCLEOTIDE SEQUENCE [LARGE SCALE GENOMIC DNA]</scope>
    <source>
        <strain evidence="3 4">CIFRI 1</strain>
    </source>
</reference>
<evidence type="ECO:0000259" key="2">
    <source>
        <dbReference type="Pfam" id="PF07883"/>
    </source>
</evidence>
<accession>A0ABR4WQH4</accession>
<feature type="domain" description="Cupin type-2" evidence="2">
    <location>
        <begin position="64"/>
        <end position="127"/>
    </location>
</feature>
<dbReference type="InterPro" id="IPR013096">
    <property type="entry name" value="Cupin_2"/>
</dbReference>
<dbReference type="EMBL" id="JOKD01000059">
    <property type="protein sequence ID" value="KGE76961.1"/>
    <property type="molecule type" value="Genomic_DNA"/>
</dbReference>
<feature type="chain" id="PRO_5045713947" evidence="1">
    <location>
        <begin position="21"/>
        <end position="156"/>
    </location>
</feature>
<keyword evidence="4" id="KW-1185">Reference proteome</keyword>
<dbReference type="Proteomes" id="UP000029721">
    <property type="component" value="Unassembled WGS sequence"/>
</dbReference>
<protein>
    <submittedName>
        <fullName evidence="3">TetR family transcriptional regulator</fullName>
    </submittedName>
</protein>
<dbReference type="Pfam" id="PF07883">
    <property type="entry name" value="Cupin_2"/>
    <property type="match status" value="1"/>
</dbReference>
<dbReference type="Gene3D" id="2.60.120.10">
    <property type="entry name" value="Jelly Rolls"/>
    <property type="match status" value="1"/>
</dbReference>
<evidence type="ECO:0000313" key="3">
    <source>
        <dbReference type="EMBL" id="KGE76961.1"/>
    </source>
</evidence>
<name>A0ABR4WQH4_9GAMM</name>
<dbReference type="InterPro" id="IPR011051">
    <property type="entry name" value="RmlC_Cupin_sf"/>
</dbReference>
<comment type="caution">
    <text evidence="3">The sequence shown here is derived from an EMBL/GenBank/DDBJ whole genome shotgun (WGS) entry which is preliminary data.</text>
</comment>
<feature type="signal peptide" evidence="1">
    <location>
        <begin position="1"/>
        <end position="20"/>
    </location>
</feature>
<sequence>MIRFSAIALTAALASTSVFAQSMEVIKNGTRDGFMGPDDKFTGSAYIEPVFANEDPFAVNGGKVTFLPGARSNWHTHPAGQVLVVTDGAGWVQEEGEEKHLMEPGDVVWCPPGVKHWHGATDTTAVTHIAIQQVENGENVTWMEPVTDEQYGGETP</sequence>
<dbReference type="RefSeq" id="WP_035599229.1">
    <property type="nucleotide sequence ID" value="NZ_JOKD01000059.1"/>
</dbReference>
<dbReference type="CDD" id="cd02233">
    <property type="entry name" value="cupin_HNL-like"/>
    <property type="match status" value="1"/>
</dbReference>
<dbReference type="InterPro" id="IPR047263">
    <property type="entry name" value="HNL-like_cupin"/>
</dbReference>
<dbReference type="InterPro" id="IPR014710">
    <property type="entry name" value="RmlC-like_jellyroll"/>
</dbReference>
<organism evidence="3 4">
    <name type="scientific">Halomonas salina</name>
    <dbReference type="NCBI Taxonomy" id="42565"/>
    <lineage>
        <taxon>Bacteria</taxon>
        <taxon>Pseudomonadati</taxon>
        <taxon>Pseudomonadota</taxon>
        <taxon>Gammaproteobacteria</taxon>
        <taxon>Oceanospirillales</taxon>
        <taxon>Halomonadaceae</taxon>
        <taxon>Halomonas</taxon>
    </lineage>
</organism>
<keyword evidence="1" id="KW-0732">Signal</keyword>
<dbReference type="PANTHER" id="PTHR43698">
    <property type="entry name" value="RIBD C-TERMINAL DOMAIN CONTAINING PROTEIN"/>
    <property type="match status" value="1"/>
</dbReference>
<evidence type="ECO:0000313" key="4">
    <source>
        <dbReference type="Proteomes" id="UP000029721"/>
    </source>
</evidence>
<proteinExistence type="predicted"/>
<dbReference type="SUPFAM" id="SSF51182">
    <property type="entry name" value="RmlC-like cupins"/>
    <property type="match status" value="1"/>
</dbReference>
<dbReference type="PANTHER" id="PTHR43698:SF1">
    <property type="entry name" value="BLL4564 PROTEIN"/>
    <property type="match status" value="1"/>
</dbReference>
<gene>
    <name evidence="3" type="ORF">FP66_13225</name>
</gene>
<evidence type="ECO:0000256" key="1">
    <source>
        <dbReference type="SAM" id="SignalP"/>
    </source>
</evidence>